<evidence type="ECO:0000313" key="4">
    <source>
        <dbReference type="EMBL" id="JAT56418.1"/>
    </source>
</evidence>
<organism evidence="4">
    <name type="scientific">Anthurium amnicola</name>
    <dbReference type="NCBI Taxonomy" id="1678845"/>
    <lineage>
        <taxon>Eukaryota</taxon>
        <taxon>Viridiplantae</taxon>
        <taxon>Streptophyta</taxon>
        <taxon>Embryophyta</taxon>
        <taxon>Tracheophyta</taxon>
        <taxon>Spermatophyta</taxon>
        <taxon>Magnoliopsida</taxon>
        <taxon>Liliopsida</taxon>
        <taxon>Araceae</taxon>
        <taxon>Pothoideae</taxon>
        <taxon>Potheae</taxon>
        <taxon>Anthurium</taxon>
    </lineage>
</organism>
<sequence>MRSVVVVLLQLIMALTALTLLVQAAPQDPAPVPPAAPTAPAPPPAAPTDTAAVPPPVVTPPATTSPVATPPATPPVATPAPVPTDTAVQPAPQPSTTIPTSQPSAIPPSSSPSSVPVPCIPDATTPGNLTCTDTNSFCNTTSQLCTAKQASGSSCSSDIECLSGSCNNGVCSDGQSDAGSTTDTGSGSKSNTLVKVAITGGVVGLVAVLGLAFWAIRSRRNKQSGGYKSSGPGVAPSVYNDATSLSVEKRTSNGGYPFSAPYTGFSSNNIQEPDSTHYVNSIQPSNRANDQEDYVDQRMMAEYNAGQNTDQNRGFSNNGGNYYSEEYNGYDNSSFDQRSPPTFPPPAVVVPIPERQSREARMSDNDSGHSGKLDLAVAARDLLKQGTGNPEVMLNGDAVSAKSPRDSNGSYISNQDDDNYLATEPMYLGIDNFAEDDMRTTKNKTTNGRYKMQSMYSRDSNFFAGAQNVPPNPRAVQRRTSSKRTLDAFGGGDAGSDYSDDESIISVSRVPQASVSTQHAPIFKSYQASAEDGSNMSERYRRGRN</sequence>
<feature type="transmembrane region" description="Helical" evidence="2">
    <location>
        <begin position="196"/>
        <end position="216"/>
    </location>
</feature>
<feature type="region of interest" description="Disordered" evidence="1">
    <location>
        <begin position="464"/>
        <end position="500"/>
    </location>
</feature>
<keyword evidence="2" id="KW-0812">Transmembrane</keyword>
<protein>
    <submittedName>
        <fullName evidence="4">SH3 domain-containing protein C23A1.17</fullName>
    </submittedName>
</protein>
<feature type="compositionally biased region" description="Polar residues" evidence="1">
    <location>
        <begin position="526"/>
        <end position="537"/>
    </location>
</feature>
<keyword evidence="3" id="KW-0732">Signal</keyword>
<reference evidence="4" key="1">
    <citation type="submission" date="2015-07" db="EMBL/GenBank/DDBJ databases">
        <title>Transcriptome Assembly of Anthurium amnicola.</title>
        <authorList>
            <person name="Suzuki J."/>
        </authorList>
    </citation>
    <scope>NUCLEOTIDE SEQUENCE</scope>
</reference>
<feature type="region of interest" description="Disordered" evidence="1">
    <location>
        <begin position="526"/>
        <end position="545"/>
    </location>
</feature>
<evidence type="ECO:0000256" key="1">
    <source>
        <dbReference type="SAM" id="MobiDB-lite"/>
    </source>
</evidence>
<accession>A0A1D1YP65</accession>
<feature type="signal peptide" evidence="3">
    <location>
        <begin position="1"/>
        <end position="24"/>
    </location>
</feature>
<feature type="compositionally biased region" description="Low complexity" evidence="1">
    <location>
        <begin position="83"/>
        <end position="104"/>
    </location>
</feature>
<gene>
    <name evidence="4" type="primary">SPAC23A1.17</name>
    <name evidence="4" type="ORF">g.36718</name>
</gene>
<feature type="compositionally biased region" description="Pro residues" evidence="1">
    <location>
        <begin position="68"/>
        <end position="82"/>
    </location>
</feature>
<keyword evidence="2" id="KW-0472">Membrane</keyword>
<proteinExistence type="predicted"/>
<evidence type="ECO:0000256" key="3">
    <source>
        <dbReference type="SAM" id="SignalP"/>
    </source>
</evidence>
<dbReference type="EMBL" id="GDJX01011518">
    <property type="protein sequence ID" value="JAT56418.1"/>
    <property type="molecule type" value="Transcribed_RNA"/>
</dbReference>
<feature type="compositionally biased region" description="Pro residues" evidence="1">
    <location>
        <begin position="29"/>
        <end position="46"/>
    </location>
</feature>
<dbReference type="AlphaFoldDB" id="A0A1D1YP65"/>
<name>A0A1D1YP65_9ARAE</name>
<evidence type="ECO:0000256" key="2">
    <source>
        <dbReference type="SAM" id="Phobius"/>
    </source>
</evidence>
<feature type="region of interest" description="Disordered" evidence="1">
    <location>
        <begin position="387"/>
        <end position="417"/>
    </location>
</feature>
<keyword evidence="2" id="KW-1133">Transmembrane helix</keyword>
<dbReference type="PRINTS" id="PR01217">
    <property type="entry name" value="PRICHEXTENSN"/>
</dbReference>
<feature type="region of interest" description="Disordered" evidence="1">
    <location>
        <begin position="29"/>
        <end position="115"/>
    </location>
</feature>
<feature type="chain" id="PRO_5008900367" evidence="3">
    <location>
        <begin position="25"/>
        <end position="545"/>
    </location>
</feature>